<dbReference type="EMBL" id="MN738853">
    <property type="protein sequence ID" value="QHT28222.1"/>
    <property type="molecule type" value="Genomic_DNA"/>
</dbReference>
<feature type="region of interest" description="Disordered" evidence="1">
    <location>
        <begin position="303"/>
        <end position="322"/>
    </location>
</feature>
<feature type="compositionally biased region" description="Polar residues" evidence="1">
    <location>
        <begin position="303"/>
        <end position="313"/>
    </location>
</feature>
<feature type="compositionally biased region" description="Basic and acidic residues" evidence="1">
    <location>
        <begin position="76"/>
        <end position="85"/>
    </location>
</feature>
<evidence type="ECO:0000313" key="2">
    <source>
        <dbReference type="EMBL" id="QHT28222.1"/>
    </source>
</evidence>
<organism evidence="2">
    <name type="scientific">viral metagenome</name>
    <dbReference type="NCBI Taxonomy" id="1070528"/>
    <lineage>
        <taxon>unclassified sequences</taxon>
        <taxon>metagenomes</taxon>
        <taxon>organismal metagenomes</taxon>
    </lineage>
</organism>
<feature type="compositionally biased region" description="Low complexity" evidence="1">
    <location>
        <begin position="89"/>
        <end position="101"/>
    </location>
</feature>
<protein>
    <submittedName>
        <fullName evidence="2">Uncharacterized protein</fullName>
    </submittedName>
</protein>
<accession>A0A6C0EHG0</accession>
<reference evidence="2" key="1">
    <citation type="journal article" date="2020" name="Nature">
        <title>Giant virus diversity and host interactions through global metagenomics.</title>
        <authorList>
            <person name="Schulz F."/>
            <person name="Roux S."/>
            <person name="Paez-Espino D."/>
            <person name="Jungbluth S."/>
            <person name="Walsh D.A."/>
            <person name="Denef V.J."/>
            <person name="McMahon K.D."/>
            <person name="Konstantinidis K.T."/>
            <person name="Eloe-Fadrosh E.A."/>
            <person name="Kyrpides N.C."/>
            <person name="Woyke T."/>
        </authorList>
    </citation>
    <scope>NUCLEOTIDE SEQUENCE</scope>
    <source>
        <strain evidence="2">GVMAG-M-3300001348-25</strain>
    </source>
</reference>
<proteinExistence type="predicted"/>
<sequence length="591" mass="65889">MELAVPLVALGGLYIVSNQDNNHNNNNNNNNIRKTSNIEGFQQQQQPNNRMVGAKNDEKKRVSFAPSQSNSMEQVYDNHDSRSKYYDGSYQRTQNNSNNNQMTSLTGEKVNTNEFAHNNMQPFFGSKVRGGTIDSKLSEGILDNMNGSGSQNIRKTEQAPLFKPQDNIQHANGAPNMTDFYQSRVNPSQRIANVKPFESVQVAPGLNQGYGSQGTGGFNSGMEARDMWTPKNVDELRVETNPKMSYCLDSHQGPAISAIKERGIEGKVEKYLPDTYYENGSDRWFTTTGVEKKQTSRSSIVPKNIQRNNNPTNYHGVAGSTNEKKTNYNATAYTPTTKNVYGTPQMPHANMTGRTGLAKTNFEILDNNRSQHAENPNIFGFISNTLQAAISPIMDVLQPTRKENVIGNVRAFGDVQVSTPAGYIEGTQQAPGITNRQMYGESMEHHNVQNQGNGAYETSDHQSIYSNRNETQGYYVGNGGAYDGISVYDAAYKQTNNETKQVVSVARTNPGNTQKFEPNRHISIAKNQTDRENNRMWIPNNTNYASPSTETYGRIDQPQAYKDVEDNSRIQPDLLDAFKKNPFTHSLNSSV</sequence>
<evidence type="ECO:0000256" key="1">
    <source>
        <dbReference type="SAM" id="MobiDB-lite"/>
    </source>
</evidence>
<name>A0A6C0EHG0_9ZZZZ</name>
<feature type="region of interest" description="Disordered" evidence="1">
    <location>
        <begin position="62"/>
        <end position="101"/>
    </location>
</feature>
<dbReference type="AlphaFoldDB" id="A0A6C0EHG0"/>